<dbReference type="Proteomes" id="UP001178662">
    <property type="component" value="Chromosome"/>
</dbReference>
<protein>
    <submittedName>
        <fullName evidence="2">Copper amine oxidase</fullName>
    </submittedName>
</protein>
<name>A0AA95F1E9_9BACL</name>
<evidence type="ECO:0000313" key="3">
    <source>
        <dbReference type="Proteomes" id="UP001178662"/>
    </source>
</evidence>
<feature type="chain" id="PRO_5041704527" evidence="1">
    <location>
        <begin position="24"/>
        <end position="194"/>
    </location>
</feature>
<feature type="signal peptide" evidence="1">
    <location>
        <begin position="1"/>
        <end position="23"/>
    </location>
</feature>
<evidence type="ECO:0000256" key="1">
    <source>
        <dbReference type="SAM" id="SignalP"/>
    </source>
</evidence>
<dbReference type="EMBL" id="CP119317">
    <property type="protein sequence ID" value="WEK52910.1"/>
    <property type="molecule type" value="Genomic_DNA"/>
</dbReference>
<organism evidence="2 3">
    <name type="scientific">Candidatus Cohnella colombiensis</name>
    <dbReference type="NCBI Taxonomy" id="3121368"/>
    <lineage>
        <taxon>Bacteria</taxon>
        <taxon>Bacillati</taxon>
        <taxon>Bacillota</taxon>
        <taxon>Bacilli</taxon>
        <taxon>Bacillales</taxon>
        <taxon>Paenibacillaceae</taxon>
        <taxon>Cohnella</taxon>
    </lineage>
</organism>
<evidence type="ECO:0000313" key="2">
    <source>
        <dbReference type="EMBL" id="WEK52910.1"/>
    </source>
</evidence>
<proteinExistence type="predicted"/>
<accession>A0AA95F1E9</accession>
<keyword evidence="1" id="KW-0732">Signal</keyword>
<sequence length="194" mass="22204">MKFRKMLLLVLTFTLLSGTVAYAADSIGQKIRIWINKKEVDSTSILVDKQLYISSDLIGDKLQGILLWDEKDKKINIYRPNVHMLSRNGSTIFGEVNKGSKFKFNIFAQVDSLKVDLSAFKLTITEPYGEETLIEARTTDDSNFPDKGKDNFWITTRDILYSFDSAGVYTIKFWMRPSGETTYQLVSEKAIMSR</sequence>
<gene>
    <name evidence="2" type="ORF">P0Y55_09855</name>
</gene>
<dbReference type="AlphaFoldDB" id="A0AA95F1E9"/>
<keyword evidence="3" id="KW-1185">Reference proteome</keyword>
<reference evidence="2" key="1">
    <citation type="submission" date="2023-03" db="EMBL/GenBank/DDBJ databases">
        <title>Andean soil-derived lignocellulolytic bacterial consortium as a source of novel taxa and putative plastic-active enzymes.</title>
        <authorList>
            <person name="Diaz-Garcia L."/>
            <person name="Chuvochina M."/>
            <person name="Feuerriegel G."/>
            <person name="Bunk B."/>
            <person name="Sproer C."/>
            <person name="Streit W.R."/>
            <person name="Rodriguez L.M."/>
            <person name="Overmann J."/>
            <person name="Jimenez D.J."/>
        </authorList>
    </citation>
    <scope>NUCLEOTIDE SEQUENCE</scope>
    <source>
        <strain evidence="2">MAG 2441</strain>
    </source>
</reference>